<dbReference type="CDD" id="cd00060">
    <property type="entry name" value="FHA"/>
    <property type="match status" value="1"/>
</dbReference>
<dbReference type="Gene3D" id="2.60.200.20">
    <property type="match status" value="1"/>
</dbReference>
<accession>A0A0M0K4W4</accession>
<keyword evidence="3" id="KW-1185">Reference proteome</keyword>
<dbReference type="SMART" id="SM00240">
    <property type="entry name" value="FHA"/>
    <property type="match status" value="1"/>
</dbReference>
<dbReference type="Pfam" id="PF00498">
    <property type="entry name" value="FHA"/>
    <property type="match status" value="1"/>
</dbReference>
<dbReference type="InterPro" id="IPR008984">
    <property type="entry name" value="SMAD_FHA_dom_sf"/>
</dbReference>
<evidence type="ECO:0000313" key="2">
    <source>
        <dbReference type="EMBL" id="KOO33849.1"/>
    </source>
</evidence>
<dbReference type="InterPro" id="IPR000253">
    <property type="entry name" value="FHA_dom"/>
</dbReference>
<name>A0A0M0K4W4_9EUKA</name>
<evidence type="ECO:0000259" key="1">
    <source>
        <dbReference type="PROSITE" id="PS50006"/>
    </source>
</evidence>
<dbReference type="OrthoDB" id="1919556at2759"/>
<sequence length="381" mass="40661">MSGRPCVSVSRGSIREVVELKADGLTIGREASDFIIDDPRVSRRHLRLELDGETVSARDESTNGTQLNGNLMVRGEAVALKEGDELRIVLKEDLMPTPPHAICPEKLKVVFVFHLDVDEARRRALAIYHLTKYPTLTNESYTSLVETVDHVVKVRGTCLRVGISAAADGELGNHFRAESYPGLVLYQTDLRPGQAPGIFGIDDDGQPLTADGSREPDGTTDVALARNCFYSLRTSFLTLLSMCHVLRQDGVLAVCCIRKQLGNVSAFVLEAERLGILTPTTLTPIRLHSSSKGAFDGFKIEARSLAGSKSGGKPDLEGTRSFAREAIETLAAVAIGGGLGKAAAIYGSVATLGAKPGLTSTSFKPGMVGATPAQLAAIHKP</sequence>
<protein>
    <recommendedName>
        <fullName evidence="1">FHA domain-containing protein</fullName>
    </recommendedName>
</protein>
<organism evidence="2 3">
    <name type="scientific">Chrysochromulina tobinii</name>
    <dbReference type="NCBI Taxonomy" id="1460289"/>
    <lineage>
        <taxon>Eukaryota</taxon>
        <taxon>Haptista</taxon>
        <taxon>Haptophyta</taxon>
        <taxon>Prymnesiophyceae</taxon>
        <taxon>Prymnesiales</taxon>
        <taxon>Chrysochromulinaceae</taxon>
        <taxon>Chrysochromulina</taxon>
    </lineage>
</organism>
<feature type="non-terminal residue" evidence="2">
    <location>
        <position position="381"/>
    </location>
</feature>
<dbReference type="SUPFAM" id="SSF49879">
    <property type="entry name" value="SMAD/FHA domain"/>
    <property type="match status" value="1"/>
</dbReference>
<proteinExistence type="predicted"/>
<evidence type="ECO:0000313" key="3">
    <source>
        <dbReference type="Proteomes" id="UP000037460"/>
    </source>
</evidence>
<reference evidence="3" key="1">
    <citation type="journal article" date="2015" name="PLoS Genet.">
        <title>Genome Sequence and Transcriptome Analyses of Chrysochromulina tobin: Metabolic Tools for Enhanced Algal Fitness in the Prominent Order Prymnesiales (Haptophyceae).</title>
        <authorList>
            <person name="Hovde B.T."/>
            <person name="Deodato C.R."/>
            <person name="Hunsperger H.M."/>
            <person name="Ryken S.A."/>
            <person name="Yost W."/>
            <person name="Jha R.K."/>
            <person name="Patterson J."/>
            <person name="Monnat R.J. Jr."/>
            <person name="Barlow S.B."/>
            <person name="Starkenburg S.R."/>
            <person name="Cattolico R.A."/>
        </authorList>
    </citation>
    <scope>NUCLEOTIDE SEQUENCE</scope>
    <source>
        <strain evidence="3">CCMP291</strain>
    </source>
</reference>
<dbReference type="EMBL" id="JWZX01001408">
    <property type="protein sequence ID" value="KOO33849.1"/>
    <property type="molecule type" value="Genomic_DNA"/>
</dbReference>
<dbReference type="Proteomes" id="UP000037460">
    <property type="component" value="Unassembled WGS sequence"/>
</dbReference>
<comment type="caution">
    <text evidence="2">The sequence shown here is derived from an EMBL/GenBank/DDBJ whole genome shotgun (WGS) entry which is preliminary data.</text>
</comment>
<gene>
    <name evidence="2" type="ORF">Ctob_016624</name>
</gene>
<dbReference type="AlphaFoldDB" id="A0A0M0K4W4"/>
<dbReference type="PROSITE" id="PS50006">
    <property type="entry name" value="FHA_DOMAIN"/>
    <property type="match status" value="1"/>
</dbReference>
<feature type="domain" description="FHA" evidence="1">
    <location>
        <begin position="25"/>
        <end position="72"/>
    </location>
</feature>